<dbReference type="GO" id="GO:0030026">
    <property type="term" value="P:intracellular manganese ion homeostasis"/>
    <property type="evidence" value="ECO:0007669"/>
    <property type="project" value="TreeGrafter"/>
</dbReference>
<feature type="compositionally biased region" description="Basic and acidic residues" evidence="5">
    <location>
        <begin position="316"/>
        <end position="325"/>
    </location>
</feature>
<keyword evidence="3 6" id="KW-1133">Transmembrane helix</keyword>
<dbReference type="GO" id="GO:0005886">
    <property type="term" value="C:plasma membrane"/>
    <property type="evidence" value="ECO:0007669"/>
    <property type="project" value="TreeGrafter"/>
</dbReference>
<evidence type="ECO:0000256" key="3">
    <source>
        <dbReference type="ARBA" id="ARBA00022989"/>
    </source>
</evidence>
<feature type="transmembrane region" description="Helical" evidence="6">
    <location>
        <begin position="346"/>
        <end position="371"/>
    </location>
</feature>
<keyword evidence="2 6" id="KW-0812">Transmembrane</keyword>
<accession>A0A5M9MWX8</accession>
<dbReference type="GO" id="GO:0034755">
    <property type="term" value="P:iron ion transmembrane transport"/>
    <property type="evidence" value="ECO:0007669"/>
    <property type="project" value="TreeGrafter"/>
</dbReference>
<evidence type="ECO:0000256" key="4">
    <source>
        <dbReference type="ARBA" id="ARBA00023136"/>
    </source>
</evidence>
<feature type="transmembrane region" description="Helical" evidence="6">
    <location>
        <begin position="263"/>
        <end position="282"/>
    </location>
</feature>
<dbReference type="GO" id="GO:0005384">
    <property type="term" value="F:manganese ion transmembrane transporter activity"/>
    <property type="evidence" value="ECO:0007669"/>
    <property type="project" value="TreeGrafter"/>
</dbReference>
<comment type="caution">
    <text evidence="7">The sequence shown here is derived from an EMBL/GenBank/DDBJ whole genome shotgun (WGS) entry which is preliminary data.</text>
</comment>
<feature type="transmembrane region" description="Helical" evidence="6">
    <location>
        <begin position="391"/>
        <end position="416"/>
    </location>
</feature>
<feature type="region of interest" description="Disordered" evidence="5">
    <location>
        <begin position="306"/>
        <end position="325"/>
    </location>
</feature>
<dbReference type="NCBIfam" id="TIGR01197">
    <property type="entry name" value="nramp"/>
    <property type="match status" value="1"/>
</dbReference>
<dbReference type="EMBL" id="QUQM01000001">
    <property type="protein sequence ID" value="KAA8649854.1"/>
    <property type="molecule type" value="Genomic_DNA"/>
</dbReference>
<dbReference type="Pfam" id="PF01566">
    <property type="entry name" value="Nramp"/>
    <property type="match status" value="2"/>
</dbReference>
<evidence type="ECO:0000256" key="2">
    <source>
        <dbReference type="ARBA" id="ARBA00022692"/>
    </source>
</evidence>
<reference evidence="7 8" key="1">
    <citation type="submission" date="2019-08" db="EMBL/GenBank/DDBJ databases">
        <title>The genome sequence of a newly discovered highly antifungal drug resistant Aspergillus species, Aspergillus tanneri NIH 1004.</title>
        <authorList>
            <person name="Mounaud S."/>
            <person name="Singh I."/>
            <person name="Joardar V."/>
            <person name="Pakala S."/>
            <person name="Pakala S."/>
            <person name="Venepally P."/>
            <person name="Chung J.K."/>
            <person name="Losada L."/>
            <person name="Nierman W.C."/>
        </authorList>
    </citation>
    <scope>NUCLEOTIDE SEQUENCE [LARGE SCALE GENOMIC DNA]</scope>
    <source>
        <strain evidence="7 8">NIH1004</strain>
    </source>
</reference>
<dbReference type="GeneID" id="54325233"/>
<dbReference type="Proteomes" id="UP000324241">
    <property type="component" value="Unassembled WGS sequence"/>
</dbReference>
<organism evidence="7 8">
    <name type="scientific">Aspergillus tanneri</name>
    <dbReference type="NCBI Taxonomy" id="1220188"/>
    <lineage>
        <taxon>Eukaryota</taxon>
        <taxon>Fungi</taxon>
        <taxon>Dikarya</taxon>
        <taxon>Ascomycota</taxon>
        <taxon>Pezizomycotina</taxon>
        <taxon>Eurotiomycetes</taxon>
        <taxon>Eurotiomycetidae</taxon>
        <taxon>Eurotiales</taxon>
        <taxon>Aspergillaceae</taxon>
        <taxon>Aspergillus</taxon>
        <taxon>Aspergillus subgen. Circumdati</taxon>
    </lineage>
</organism>
<dbReference type="OrthoDB" id="409173at2759"/>
<evidence type="ECO:0000256" key="5">
    <source>
        <dbReference type="SAM" id="MobiDB-lite"/>
    </source>
</evidence>
<feature type="transmembrane region" description="Helical" evidence="6">
    <location>
        <begin position="461"/>
        <end position="484"/>
    </location>
</feature>
<proteinExistence type="predicted"/>
<protein>
    <submittedName>
        <fullName evidence="7">Uncharacterized protein</fullName>
    </submittedName>
</protein>
<sequence length="527" mass="56502">MRAKGSTAYELRMDDPLTVHERGDATAQAQLPGTENIHNRDGLDANADTPLIGSAVRTAGRKRYREVFSCVSQHLVTYSKFIGPGFLIAVAYIDPGNYATDVAAGSETRFALLFIIFASNLIAILFQSLCIKLGIVTGRDLAQNCRAHLPRWMTLLLYGAAETAIIATDISEVIGSAISLKLLFNIPLVAGCAITLVDTLFILMFYRPYGSMMELRAFEGFVTLLVLGVTACFCVELSFIRDTSVGEVLRGYLPSATIFRGNAIYLSCGIVGATVMPHSLFLGSGLVQARLKEFDLDQGYAEIEGHGNRATAGNSHTDENRDGDKTEYHPTIAAIRGCMKYSIVELSVSLVTFATFVNSAILIVSGASLYGNPEAGDADLFGIHDLLSQTISPAAGTVFALALLFSGLSAGVIGTIAGQMVSEGMLDWKMSPWVRRLITRSISIVPSVVIAAAVGRDGLDAALTASQVVLSILLPVVTAPLIYFTSRDQYMTVRGRLNGPDAPMVTIKMTNSWLTLSALVFISLGKV</sequence>
<feature type="transmembrane region" description="Helical" evidence="6">
    <location>
        <begin position="155"/>
        <end position="178"/>
    </location>
</feature>
<evidence type="ECO:0000313" key="7">
    <source>
        <dbReference type="EMBL" id="KAA8649854.1"/>
    </source>
</evidence>
<name>A0A5M9MWX8_9EURO</name>
<dbReference type="RefSeq" id="XP_033429215.1">
    <property type="nucleotide sequence ID" value="XM_033567220.1"/>
</dbReference>
<feature type="transmembrane region" description="Helical" evidence="6">
    <location>
        <begin position="218"/>
        <end position="240"/>
    </location>
</feature>
<dbReference type="InterPro" id="IPR001046">
    <property type="entry name" value="NRAMP_fam"/>
</dbReference>
<dbReference type="AlphaFoldDB" id="A0A5M9MWX8"/>
<evidence type="ECO:0000256" key="6">
    <source>
        <dbReference type="SAM" id="Phobius"/>
    </source>
</evidence>
<dbReference type="PANTHER" id="PTHR11706">
    <property type="entry name" value="SOLUTE CARRIER PROTEIN FAMILY 11 MEMBER"/>
    <property type="match status" value="1"/>
</dbReference>
<dbReference type="PRINTS" id="PR00447">
    <property type="entry name" value="NATRESASSCMP"/>
</dbReference>
<gene>
    <name evidence="7" type="ORF">ATNIH1004_002531</name>
</gene>
<feature type="transmembrane region" description="Helical" evidence="6">
    <location>
        <begin position="437"/>
        <end position="455"/>
    </location>
</feature>
<keyword evidence="4 6" id="KW-0472">Membrane</keyword>
<feature type="transmembrane region" description="Helical" evidence="6">
    <location>
        <begin position="184"/>
        <end position="206"/>
    </location>
</feature>
<feature type="transmembrane region" description="Helical" evidence="6">
    <location>
        <begin position="75"/>
        <end position="93"/>
    </location>
</feature>
<evidence type="ECO:0000313" key="8">
    <source>
        <dbReference type="Proteomes" id="UP000324241"/>
    </source>
</evidence>
<dbReference type="VEuPathDB" id="FungiDB:EYZ11_011061"/>
<dbReference type="PANTHER" id="PTHR11706:SF101">
    <property type="entry name" value="MANGANESE TRANSPORTER SMF1"/>
    <property type="match status" value="1"/>
</dbReference>
<comment type="subcellular location">
    <subcellularLocation>
        <location evidence="1">Membrane</location>
        <topology evidence="1">Multi-pass membrane protein</topology>
    </subcellularLocation>
</comment>
<feature type="transmembrane region" description="Helical" evidence="6">
    <location>
        <begin position="113"/>
        <end position="135"/>
    </location>
</feature>
<dbReference type="GO" id="GO:0015086">
    <property type="term" value="F:cadmium ion transmembrane transporter activity"/>
    <property type="evidence" value="ECO:0007669"/>
    <property type="project" value="TreeGrafter"/>
</dbReference>
<dbReference type="NCBIfam" id="NF037982">
    <property type="entry name" value="Nramp_1"/>
    <property type="match status" value="1"/>
</dbReference>
<evidence type="ECO:0000256" key="1">
    <source>
        <dbReference type="ARBA" id="ARBA00004141"/>
    </source>
</evidence>